<reference evidence="4" key="1">
    <citation type="submission" date="2022-11" db="EMBL/GenBank/DDBJ databases">
        <title>Minimal conservation of predation-associated metabolite biosynthetic gene clusters underscores biosynthetic potential of Myxococcota including descriptions for ten novel species: Archangium lansinium sp. nov., Myxococcus landrumus sp. nov., Nannocystis bai.</title>
        <authorList>
            <person name="Ahearne A."/>
            <person name="Stevens C."/>
            <person name="Dowd S."/>
        </authorList>
    </citation>
    <scope>NUCLEOTIDE SEQUENCE</scope>
    <source>
        <strain evidence="4">Fl3</strain>
    </source>
</reference>
<dbReference type="Gene3D" id="2.60.120.1440">
    <property type="match status" value="1"/>
</dbReference>
<dbReference type="PANTHER" id="PTHR30273:SF2">
    <property type="entry name" value="PROTEIN FECR"/>
    <property type="match status" value="1"/>
</dbReference>
<organism evidence="4 5">
    <name type="scientific">Nannocystis punicea</name>
    <dbReference type="NCBI Taxonomy" id="2995304"/>
    <lineage>
        <taxon>Bacteria</taxon>
        <taxon>Pseudomonadati</taxon>
        <taxon>Myxococcota</taxon>
        <taxon>Polyangia</taxon>
        <taxon>Nannocystales</taxon>
        <taxon>Nannocystaceae</taxon>
        <taxon>Nannocystis</taxon>
    </lineage>
</organism>
<dbReference type="InterPro" id="IPR012373">
    <property type="entry name" value="Ferrdict_sens_TM"/>
</dbReference>
<feature type="transmembrane region" description="Helical" evidence="2">
    <location>
        <begin position="51"/>
        <end position="69"/>
    </location>
</feature>
<keyword evidence="2" id="KW-0812">Transmembrane</keyword>
<gene>
    <name evidence="4" type="ORF">O0S08_33935</name>
</gene>
<protein>
    <submittedName>
        <fullName evidence="4">FecR family protein</fullName>
    </submittedName>
</protein>
<dbReference type="Pfam" id="PF04773">
    <property type="entry name" value="FecR"/>
    <property type="match status" value="1"/>
</dbReference>
<evidence type="ECO:0000259" key="3">
    <source>
        <dbReference type="Pfam" id="PF04773"/>
    </source>
</evidence>
<dbReference type="RefSeq" id="WP_269033580.1">
    <property type="nucleotide sequence ID" value="NZ_CP114040.1"/>
</dbReference>
<evidence type="ECO:0000313" key="4">
    <source>
        <dbReference type="EMBL" id="WAS91216.1"/>
    </source>
</evidence>
<keyword evidence="2" id="KW-0472">Membrane</keyword>
<dbReference type="Proteomes" id="UP001164459">
    <property type="component" value="Chromosome"/>
</dbReference>
<evidence type="ECO:0000313" key="5">
    <source>
        <dbReference type="Proteomes" id="UP001164459"/>
    </source>
</evidence>
<feature type="compositionally biased region" description="Pro residues" evidence="1">
    <location>
        <begin position="214"/>
        <end position="228"/>
    </location>
</feature>
<proteinExistence type="predicted"/>
<sequence>MSDREPEVIAKIRAVDEALARRDMSPLASERVRQALARHAQARSLRARLRWWPMIAFAAGAALMAALLLQRREGGELGAVARREVAAPPSAAPEVVAPPLPQCDELKAGALHLDGGGCLAGDGVRVSAWAPATLERDGDRVTVRAGEVLFEVDPRPGRPLHVIAGAIDIEVVGTRFIVRERDGEGRVSLLEGQLRVRAADGSIVALAGGQEFAWPPPAPPRAPVPPASPASRRRPAGPTVAPPPADSGVSELLAEVAGLRREGRYQAAVERLRAADSDDWSARSRQLVSFEIGTLLERQLGDTAAACVHWRAHRERFPDGPRDEIVVRSLTRLGCPSP</sequence>
<feature type="domain" description="FecR protein" evidence="3">
    <location>
        <begin position="139"/>
        <end position="194"/>
    </location>
</feature>
<accession>A0ABY7GWA6</accession>
<dbReference type="EMBL" id="CP114040">
    <property type="protein sequence ID" value="WAS91216.1"/>
    <property type="molecule type" value="Genomic_DNA"/>
</dbReference>
<evidence type="ECO:0000256" key="2">
    <source>
        <dbReference type="SAM" id="Phobius"/>
    </source>
</evidence>
<dbReference type="PANTHER" id="PTHR30273">
    <property type="entry name" value="PERIPLASMIC SIGNAL SENSOR AND SIGMA FACTOR ACTIVATOR FECR-RELATED"/>
    <property type="match status" value="1"/>
</dbReference>
<keyword evidence="2" id="KW-1133">Transmembrane helix</keyword>
<evidence type="ECO:0000256" key="1">
    <source>
        <dbReference type="SAM" id="MobiDB-lite"/>
    </source>
</evidence>
<feature type="region of interest" description="Disordered" evidence="1">
    <location>
        <begin position="214"/>
        <end position="248"/>
    </location>
</feature>
<name>A0ABY7GWA6_9BACT</name>
<keyword evidence="5" id="KW-1185">Reference proteome</keyword>
<dbReference type="InterPro" id="IPR006860">
    <property type="entry name" value="FecR"/>
</dbReference>